<feature type="transmembrane region" description="Helical" evidence="2">
    <location>
        <begin position="381"/>
        <end position="403"/>
    </location>
</feature>
<evidence type="ECO:0000313" key="4">
    <source>
        <dbReference type="Proteomes" id="UP001489004"/>
    </source>
</evidence>
<keyword evidence="4" id="KW-1185">Reference proteome</keyword>
<protein>
    <submittedName>
        <fullName evidence="3">Uncharacterized protein</fullName>
    </submittedName>
</protein>
<keyword evidence="2" id="KW-0812">Transmembrane</keyword>
<evidence type="ECO:0000256" key="2">
    <source>
        <dbReference type="SAM" id="Phobius"/>
    </source>
</evidence>
<sequence length="405" mass="42118">MAEALGKPTSQADPGKAAALLADTDEARKEALRKAGEEYFKKVLAQASKGQDPFVPPTVTSSSSGEVPCRKRAKDIEAVDPDLETVGLVLEGVRLHVIRLLFVAAAICSFVLIEEALIPLQTPGIQVFLHLLPTVTGLWFFTDVGPITAATFRGSLPAACLAGAQMLALFGALLYGSVFLVLATTVLTPQVLLVSQQLVVERQRPGLLRLLAVLVGGAAAATALLTGRLPDPLALLCLIGWTSCEAGDLAWQAIKAGPPSPAAAAEQPARGPTLLDQLHSLVPAEAKVNAPTLAFYKSSLPAFPVLIIGFLCREGVELVNHELSVPAVTMMLLSCLAWAVLTITGVLLADTHSAGARSFMLACTAIGTLTLQALMKGVGSVVPISCALVAILSALAAHLAGAVRR</sequence>
<keyword evidence="2" id="KW-1133">Transmembrane helix</keyword>
<feature type="transmembrane region" description="Helical" evidence="2">
    <location>
        <begin position="327"/>
        <end position="349"/>
    </location>
</feature>
<dbReference type="EMBL" id="JALJOR010000001">
    <property type="protein sequence ID" value="KAK9829999.1"/>
    <property type="molecule type" value="Genomic_DNA"/>
</dbReference>
<feature type="region of interest" description="Disordered" evidence="1">
    <location>
        <begin position="47"/>
        <end position="66"/>
    </location>
</feature>
<organism evidence="3 4">
    <name type="scientific">[Myrmecia] bisecta</name>
    <dbReference type="NCBI Taxonomy" id="41462"/>
    <lineage>
        <taxon>Eukaryota</taxon>
        <taxon>Viridiplantae</taxon>
        <taxon>Chlorophyta</taxon>
        <taxon>core chlorophytes</taxon>
        <taxon>Trebouxiophyceae</taxon>
        <taxon>Trebouxiales</taxon>
        <taxon>Trebouxiaceae</taxon>
        <taxon>Myrmecia</taxon>
    </lineage>
</organism>
<feature type="transmembrane region" description="Helical" evidence="2">
    <location>
        <begin position="93"/>
        <end position="113"/>
    </location>
</feature>
<dbReference type="Proteomes" id="UP001489004">
    <property type="component" value="Unassembled WGS sequence"/>
</dbReference>
<evidence type="ECO:0000313" key="3">
    <source>
        <dbReference type="EMBL" id="KAK9829999.1"/>
    </source>
</evidence>
<name>A0AAW1R8P5_9CHLO</name>
<reference evidence="3 4" key="1">
    <citation type="journal article" date="2024" name="Nat. Commun.">
        <title>Phylogenomics reveals the evolutionary origins of lichenization in chlorophyte algae.</title>
        <authorList>
            <person name="Puginier C."/>
            <person name="Libourel C."/>
            <person name="Otte J."/>
            <person name="Skaloud P."/>
            <person name="Haon M."/>
            <person name="Grisel S."/>
            <person name="Petersen M."/>
            <person name="Berrin J.G."/>
            <person name="Delaux P.M."/>
            <person name="Dal Grande F."/>
            <person name="Keller J."/>
        </authorList>
    </citation>
    <scope>NUCLEOTIDE SEQUENCE [LARGE SCALE GENOMIC DNA]</scope>
    <source>
        <strain evidence="3 4">SAG 2043</strain>
    </source>
</reference>
<feature type="transmembrane region" description="Helical" evidence="2">
    <location>
        <begin position="356"/>
        <end position="375"/>
    </location>
</feature>
<accession>A0AAW1R8P5</accession>
<proteinExistence type="predicted"/>
<dbReference type="AlphaFoldDB" id="A0AAW1R8P5"/>
<comment type="caution">
    <text evidence="3">The sequence shown here is derived from an EMBL/GenBank/DDBJ whole genome shotgun (WGS) entry which is preliminary data.</text>
</comment>
<evidence type="ECO:0000256" key="1">
    <source>
        <dbReference type="SAM" id="MobiDB-lite"/>
    </source>
</evidence>
<feature type="transmembrane region" description="Helical" evidence="2">
    <location>
        <begin position="125"/>
        <end position="142"/>
    </location>
</feature>
<keyword evidence="2" id="KW-0472">Membrane</keyword>
<feature type="transmembrane region" description="Helical" evidence="2">
    <location>
        <begin position="207"/>
        <end position="226"/>
    </location>
</feature>
<feature type="transmembrane region" description="Helical" evidence="2">
    <location>
        <begin position="162"/>
        <end position="187"/>
    </location>
</feature>
<gene>
    <name evidence="3" type="ORF">WJX72_009133</name>
</gene>